<accession>M5RPS4</accession>
<keyword evidence="2" id="KW-1185">Reference proteome</keyword>
<evidence type="ECO:0000313" key="1">
    <source>
        <dbReference type="EMBL" id="EMI17382.1"/>
    </source>
</evidence>
<evidence type="ECO:0000313" key="2">
    <source>
        <dbReference type="Proteomes" id="UP000011991"/>
    </source>
</evidence>
<name>M5RPS4_9BACT</name>
<dbReference type="EMBL" id="ANOG01000803">
    <property type="protein sequence ID" value="EMI17382.1"/>
    <property type="molecule type" value="Genomic_DNA"/>
</dbReference>
<organism evidence="1 2">
    <name type="scientific">Rhodopirellula maiorica SM1</name>
    <dbReference type="NCBI Taxonomy" id="1265738"/>
    <lineage>
        <taxon>Bacteria</taxon>
        <taxon>Pseudomonadati</taxon>
        <taxon>Planctomycetota</taxon>
        <taxon>Planctomycetia</taxon>
        <taxon>Pirellulales</taxon>
        <taxon>Pirellulaceae</taxon>
        <taxon>Novipirellula</taxon>
    </lineage>
</organism>
<dbReference type="Proteomes" id="UP000011991">
    <property type="component" value="Unassembled WGS sequence"/>
</dbReference>
<dbReference type="PATRIC" id="fig|1265738.3.peg.5695"/>
<proteinExistence type="predicted"/>
<dbReference type="AlphaFoldDB" id="M5RPS4"/>
<comment type="caution">
    <text evidence="1">The sequence shown here is derived from an EMBL/GenBank/DDBJ whole genome shotgun (WGS) entry which is preliminary data.</text>
</comment>
<sequence>MAADFYSVDRSQSVTGDANRFQCPATIFAVAIFRDEAKHAVL</sequence>
<gene>
    <name evidence="1" type="ORF">RMSM_05696</name>
</gene>
<protein>
    <submittedName>
        <fullName evidence="1">Uncharacterized protein</fullName>
    </submittedName>
</protein>
<reference evidence="1 2" key="1">
    <citation type="journal article" date="2013" name="Mar. Genomics">
        <title>Expression of sulfatases in Rhodopirellula baltica and the diversity of sulfatases in the genus Rhodopirellula.</title>
        <authorList>
            <person name="Wegner C.E."/>
            <person name="Richter-Heitmann T."/>
            <person name="Klindworth A."/>
            <person name="Klockow C."/>
            <person name="Richter M."/>
            <person name="Achstetter T."/>
            <person name="Glockner F.O."/>
            <person name="Harder J."/>
        </authorList>
    </citation>
    <scope>NUCLEOTIDE SEQUENCE [LARGE SCALE GENOMIC DNA]</scope>
    <source>
        <strain evidence="1 2">SM1</strain>
    </source>
</reference>